<proteinExistence type="inferred from homology"/>
<evidence type="ECO:0000256" key="9">
    <source>
        <dbReference type="ARBA" id="ARBA00023033"/>
    </source>
</evidence>
<keyword evidence="9 13" id="KW-0503">Monooxygenase</keyword>
<dbReference type="OrthoDB" id="1055148at2759"/>
<evidence type="ECO:0000256" key="14">
    <source>
        <dbReference type="SAM" id="MobiDB-lite"/>
    </source>
</evidence>
<evidence type="ECO:0000256" key="2">
    <source>
        <dbReference type="ARBA" id="ARBA00004389"/>
    </source>
</evidence>
<feature type="transmembrane region" description="Helical" evidence="15">
    <location>
        <begin position="6"/>
        <end position="26"/>
    </location>
</feature>
<keyword evidence="7 13" id="KW-0560">Oxidoreductase</keyword>
<dbReference type="GO" id="GO:0005789">
    <property type="term" value="C:endoplasmic reticulum membrane"/>
    <property type="evidence" value="ECO:0007669"/>
    <property type="project" value="UniProtKB-SubCell"/>
</dbReference>
<dbReference type="InterPro" id="IPR036396">
    <property type="entry name" value="Cyt_P450_sf"/>
</dbReference>
<dbReference type="Gene3D" id="1.10.630.10">
    <property type="entry name" value="Cytochrome P450"/>
    <property type="match status" value="1"/>
</dbReference>
<dbReference type="GO" id="GO:0008398">
    <property type="term" value="F:sterol 14-demethylase activity"/>
    <property type="evidence" value="ECO:0007669"/>
    <property type="project" value="UniProtKB-ARBA"/>
</dbReference>
<dbReference type="GO" id="GO:0032259">
    <property type="term" value="P:methylation"/>
    <property type="evidence" value="ECO:0007669"/>
    <property type="project" value="UniProtKB-KW"/>
</dbReference>
<evidence type="ECO:0000256" key="3">
    <source>
        <dbReference type="ARBA" id="ARBA00010617"/>
    </source>
</evidence>
<keyword evidence="16" id="KW-0489">Methyltransferase</keyword>
<reference evidence="16" key="1">
    <citation type="submission" date="2016-03" db="EMBL/GenBank/DDBJ databases">
        <title>Draft genome sequence of Rosellinia necatrix.</title>
        <authorList>
            <person name="Kanematsu S."/>
        </authorList>
    </citation>
    <scope>NUCLEOTIDE SEQUENCE [LARGE SCALE GENOMIC DNA]</scope>
    <source>
        <strain evidence="16">W97</strain>
    </source>
</reference>
<dbReference type="InterPro" id="IPR001128">
    <property type="entry name" value="Cyt_P450"/>
</dbReference>
<dbReference type="AlphaFoldDB" id="A0A1W2TKW2"/>
<gene>
    <name evidence="16" type="ORF">SAMD00023353_1700030</name>
</gene>
<evidence type="ECO:0000256" key="4">
    <source>
        <dbReference type="ARBA" id="ARBA00022617"/>
    </source>
</evidence>
<accession>A0A1W2TKW2</accession>
<dbReference type="InterPro" id="IPR017972">
    <property type="entry name" value="Cyt_P450_CS"/>
</dbReference>
<keyword evidence="8 12" id="KW-0408">Iron</keyword>
<evidence type="ECO:0000256" key="1">
    <source>
        <dbReference type="ARBA" id="ARBA00001971"/>
    </source>
</evidence>
<evidence type="ECO:0000256" key="12">
    <source>
        <dbReference type="PIRSR" id="PIRSR602403-1"/>
    </source>
</evidence>
<dbReference type="FunFam" id="1.10.630.10:FF:000033">
    <property type="entry name" value="14-alpha sterol demethylase"/>
    <property type="match status" value="1"/>
</dbReference>
<evidence type="ECO:0000313" key="16">
    <source>
        <dbReference type="EMBL" id="GAP88928.1"/>
    </source>
</evidence>
<keyword evidence="16" id="KW-0808">Transferase</keyword>
<keyword evidence="5 12" id="KW-0479">Metal-binding</keyword>
<dbReference type="PRINTS" id="PR00465">
    <property type="entry name" value="EP450IV"/>
</dbReference>
<dbReference type="GO" id="GO:0008168">
    <property type="term" value="F:methyltransferase activity"/>
    <property type="evidence" value="ECO:0007669"/>
    <property type="project" value="UniProtKB-KW"/>
</dbReference>
<organism evidence="16">
    <name type="scientific">Rosellinia necatrix</name>
    <name type="common">White root-rot fungus</name>
    <dbReference type="NCBI Taxonomy" id="77044"/>
    <lineage>
        <taxon>Eukaryota</taxon>
        <taxon>Fungi</taxon>
        <taxon>Dikarya</taxon>
        <taxon>Ascomycota</taxon>
        <taxon>Pezizomycotina</taxon>
        <taxon>Sordariomycetes</taxon>
        <taxon>Xylariomycetidae</taxon>
        <taxon>Xylariales</taxon>
        <taxon>Xylariaceae</taxon>
        <taxon>Rosellinia</taxon>
    </lineage>
</organism>
<dbReference type="Pfam" id="PF00067">
    <property type="entry name" value="p450"/>
    <property type="match status" value="1"/>
</dbReference>
<dbReference type="CDD" id="cd11042">
    <property type="entry name" value="CYP51-like"/>
    <property type="match status" value="1"/>
</dbReference>
<keyword evidence="6" id="KW-0256">Endoplasmic reticulum</keyword>
<keyword evidence="10 15" id="KW-0472">Membrane</keyword>
<comment type="subcellular location">
    <subcellularLocation>
        <location evidence="2">Endoplasmic reticulum membrane</location>
        <topology evidence="2">Single-pass membrane protein</topology>
    </subcellularLocation>
</comment>
<protein>
    <submittedName>
        <fullName evidence="16">Putative cytochrome P450 14-alpha sterol demethylase</fullName>
    </submittedName>
</protein>
<dbReference type="PROSITE" id="PS00086">
    <property type="entry name" value="CYTOCHROME_P450"/>
    <property type="match status" value="1"/>
</dbReference>
<keyword evidence="15" id="KW-0812">Transmembrane</keyword>
<keyword evidence="15" id="KW-1133">Transmembrane helix</keyword>
<keyword evidence="4 12" id="KW-0349">Heme</keyword>
<dbReference type="SUPFAM" id="SSF48264">
    <property type="entry name" value="Cytochrome P450"/>
    <property type="match status" value="1"/>
</dbReference>
<evidence type="ECO:0000256" key="13">
    <source>
        <dbReference type="RuleBase" id="RU000461"/>
    </source>
</evidence>
<dbReference type="GO" id="GO:0020037">
    <property type="term" value="F:heme binding"/>
    <property type="evidence" value="ECO:0007669"/>
    <property type="project" value="InterPro"/>
</dbReference>
<feature type="region of interest" description="Disordered" evidence="14">
    <location>
        <begin position="416"/>
        <end position="436"/>
    </location>
</feature>
<dbReference type="Proteomes" id="UP000054516">
    <property type="component" value="Unassembled WGS sequence"/>
</dbReference>
<dbReference type="InterPro" id="IPR050529">
    <property type="entry name" value="CYP450_sterol_14alpha_dmase"/>
</dbReference>
<name>A0A1W2TKW2_ROSNE</name>
<evidence type="ECO:0000256" key="10">
    <source>
        <dbReference type="ARBA" id="ARBA00023136"/>
    </source>
</evidence>
<evidence type="ECO:0000256" key="11">
    <source>
        <dbReference type="ARBA" id="ARBA00029435"/>
    </source>
</evidence>
<comment type="pathway">
    <text evidence="11">Steroid metabolism; ergosterol biosynthesis.</text>
</comment>
<dbReference type="InterPro" id="IPR002403">
    <property type="entry name" value="Cyt_P450_E_grp-IV"/>
</dbReference>
<dbReference type="GO" id="GO:0005506">
    <property type="term" value="F:iron ion binding"/>
    <property type="evidence" value="ECO:0007669"/>
    <property type="project" value="InterPro"/>
</dbReference>
<evidence type="ECO:0000256" key="15">
    <source>
        <dbReference type="SAM" id="Phobius"/>
    </source>
</evidence>
<evidence type="ECO:0000256" key="6">
    <source>
        <dbReference type="ARBA" id="ARBA00022824"/>
    </source>
</evidence>
<evidence type="ECO:0000256" key="8">
    <source>
        <dbReference type="ARBA" id="ARBA00023004"/>
    </source>
</evidence>
<evidence type="ECO:0000256" key="5">
    <source>
        <dbReference type="ARBA" id="ARBA00022723"/>
    </source>
</evidence>
<keyword evidence="17" id="KW-1185">Reference proteome</keyword>
<dbReference type="OMA" id="NFLMPWA"/>
<comment type="similarity">
    <text evidence="3 13">Belongs to the cytochrome P450 family.</text>
</comment>
<sequence length="552" mass="60821">MDFTFAVRFIAYVLGALLTSIFVNVLRQQLPRRKSEPPLVFHWIPFIGNAVAYGTDPYNFYRACREKHGDVFTFVLLGKSMTVCLGAAGNEFVLNGRVQDLNAEDIYGPLTTPVFGSDIIYDCPNAKLMEQKKFVKFGLTQRALESYVPLIEKEVLDYLDANLKGDSGRLNVSTAMSEITIFTAGRALQGPEVRKKLSASFAELYHDLDMGFRPINFLIPWAPLPQNRRRDAAHLKMQSVYMDLINDRRQAKADKAANNDDKEEEPDMLANLMSCVYKNGQVIPDKEIANMMITLLMGGQHSSSSASAWIMHRLASQPAIAEELYEAQRAAIGPNDDDDDAPQPLTLADLERVPLLTHIVKETLRVHPSIHSLMRKVTRAMAVPGTDYVVGPGRTLVASPVVSHLSAAHFARPEEWDPHRWEDGPASASASTADADADADDAVDYGYGVTSKGTRSPYLPFGAGRHRCIGERFAYLNLATIVLAVVRTLRLRTLDDGAGAGAGAGTVPPTDYSSLFSRPAQSAEIGWERRVPLRTRTTGRLGKGDRIREGGL</sequence>
<dbReference type="PANTHER" id="PTHR24304">
    <property type="entry name" value="CYTOCHROME P450 FAMILY 7"/>
    <property type="match status" value="1"/>
</dbReference>
<feature type="binding site" description="axial binding residue" evidence="12">
    <location>
        <position position="468"/>
    </location>
    <ligand>
        <name>heme</name>
        <dbReference type="ChEBI" id="CHEBI:30413"/>
    </ligand>
    <ligandPart>
        <name>Fe</name>
        <dbReference type="ChEBI" id="CHEBI:18248"/>
    </ligandPart>
</feature>
<dbReference type="STRING" id="77044.A0A1W2TKW2"/>
<comment type="cofactor">
    <cofactor evidence="1 12">
        <name>heme</name>
        <dbReference type="ChEBI" id="CHEBI:30413"/>
    </cofactor>
</comment>
<dbReference type="PANTHER" id="PTHR24304:SF2">
    <property type="entry name" value="24-HYDROXYCHOLESTEROL 7-ALPHA-HYDROXYLASE"/>
    <property type="match status" value="1"/>
</dbReference>
<evidence type="ECO:0000313" key="17">
    <source>
        <dbReference type="Proteomes" id="UP000054516"/>
    </source>
</evidence>
<dbReference type="EMBL" id="DF977462">
    <property type="protein sequence ID" value="GAP88928.1"/>
    <property type="molecule type" value="Genomic_DNA"/>
</dbReference>
<evidence type="ECO:0000256" key="7">
    <source>
        <dbReference type="ARBA" id="ARBA00023002"/>
    </source>
</evidence>
<dbReference type="PRINTS" id="PR00385">
    <property type="entry name" value="P450"/>
</dbReference>